<evidence type="ECO:0000313" key="7">
    <source>
        <dbReference type="EMBL" id="EHN12696.1"/>
    </source>
</evidence>
<evidence type="ECO:0008006" key="9">
    <source>
        <dbReference type="Google" id="ProtNLM"/>
    </source>
</evidence>
<keyword evidence="3 6" id="KW-0812">Transmembrane</keyword>
<protein>
    <recommendedName>
        <fullName evidence="9">Flippase-like domain-containing protein</fullName>
    </recommendedName>
</protein>
<dbReference type="AlphaFoldDB" id="H0E0T2"/>
<name>H0E0T2_9ACTN</name>
<proteinExistence type="predicted"/>
<feature type="transmembrane region" description="Helical" evidence="6">
    <location>
        <begin position="242"/>
        <end position="261"/>
    </location>
</feature>
<feature type="transmembrane region" description="Helical" evidence="6">
    <location>
        <begin position="164"/>
        <end position="183"/>
    </location>
</feature>
<keyword evidence="2" id="KW-1003">Cell membrane</keyword>
<comment type="caution">
    <text evidence="7">The sequence shown here is derived from an EMBL/GenBank/DDBJ whole genome shotgun (WGS) entry which is preliminary data.</text>
</comment>
<evidence type="ECO:0000256" key="5">
    <source>
        <dbReference type="ARBA" id="ARBA00023136"/>
    </source>
</evidence>
<dbReference type="GO" id="GO:0005886">
    <property type="term" value="C:plasma membrane"/>
    <property type="evidence" value="ECO:0007669"/>
    <property type="project" value="UniProtKB-SubCell"/>
</dbReference>
<dbReference type="OrthoDB" id="5241684at2"/>
<accession>H0E0T2</accession>
<feature type="transmembrane region" description="Helical" evidence="6">
    <location>
        <begin position="30"/>
        <end position="51"/>
    </location>
</feature>
<dbReference type="InterPro" id="IPR022791">
    <property type="entry name" value="L-PG_synthase/AglD"/>
</dbReference>
<evidence type="ECO:0000256" key="3">
    <source>
        <dbReference type="ARBA" id="ARBA00022692"/>
    </source>
</evidence>
<dbReference type="PANTHER" id="PTHR39087">
    <property type="entry name" value="UPF0104 MEMBRANE PROTEIN MJ1595"/>
    <property type="match status" value="1"/>
</dbReference>
<comment type="subcellular location">
    <subcellularLocation>
        <location evidence="1">Cell membrane</location>
        <topology evidence="1">Multi-pass membrane protein</topology>
    </subcellularLocation>
</comment>
<evidence type="ECO:0000256" key="1">
    <source>
        <dbReference type="ARBA" id="ARBA00004651"/>
    </source>
</evidence>
<dbReference type="PANTHER" id="PTHR39087:SF2">
    <property type="entry name" value="UPF0104 MEMBRANE PROTEIN MJ1595"/>
    <property type="match status" value="1"/>
</dbReference>
<sequence length="336" mass="36106">MPLGSPSPASPPLAGVSEVFDSIGSFFESIANVNFVPLAIGLVCFVAYLSIRSRAFFNVLRAAYPAETIQWRRIWGAYIAAYGFNNVIPARGGDVIKVFLVKTSIPRSTYPAVTASMMVEALFDLSIAIPILIFAFTQGVFPKPPDFANLGAFDLSFIASNPQLTLFVLTFVAVGLLILFAVLSERARRFWSRVKQGLVILGDRQRFFREVWLVCFTGYLFRLAAFWMLLEAFHVGGSVRNVLLVHGINAVAALMPFTPGGAGVQQAFMVKVFAGAATGATVAAYSVGQQIAIAAICLGVGFVALIKIFGFRSFKEVIAAGKEHRTAETAGGAGPT</sequence>
<keyword evidence="8" id="KW-1185">Reference proteome</keyword>
<evidence type="ECO:0000256" key="6">
    <source>
        <dbReference type="SAM" id="Phobius"/>
    </source>
</evidence>
<organism evidence="7 8">
    <name type="scientific">Patulibacter medicamentivorans</name>
    <dbReference type="NCBI Taxonomy" id="1097667"/>
    <lineage>
        <taxon>Bacteria</taxon>
        <taxon>Bacillati</taxon>
        <taxon>Actinomycetota</taxon>
        <taxon>Thermoleophilia</taxon>
        <taxon>Solirubrobacterales</taxon>
        <taxon>Patulibacteraceae</taxon>
        <taxon>Patulibacter</taxon>
    </lineage>
</organism>
<keyword evidence="5 6" id="KW-0472">Membrane</keyword>
<feature type="transmembrane region" description="Helical" evidence="6">
    <location>
        <begin position="291"/>
        <end position="309"/>
    </location>
</feature>
<reference evidence="7 8" key="1">
    <citation type="journal article" date="2013" name="Biodegradation">
        <title>Quantitative proteomic analysis of ibuprofen-degrading Patulibacter sp. strain I11.</title>
        <authorList>
            <person name="Almeida B."/>
            <person name="Kjeldal H."/>
            <person name="Lolas I."/>
            <person name="Knudsen A.D."/>
            <person name="Carvalho G."/>
            <person name="Nielsen K.L."/>
            <person name="Barreto Crespo M.T."/>
            <person name="Stensballe A."/>
            <person name="Nielsen J.L."/>
        </authorList>
    </citation>
    <scope>NUCLEOTIDE SEQUENCE [LARGE SCALE GENOMIC DNA]</scope>
    <source>
        <strain evidence="7 8">I11</strain>
    </source>
</reference>
<dbReference type="Proteomes" id="UP000005143">
    <property type="component" value="Unassembled WGS sequence"/>
</dbReference>
<keyword evidence="4 6" id="KW-1133">Transmembrane helix</keyword>
<evidence type="ECO:0000313" key="8">
    <source>
        <dbReference type="Proteomes" id="UP000005143"/>
    </source>
</evidence>
<evidence type="ECO:0000256" key="2">
    <source>
        <dbReference type="ARBA" id="ARBA00022475"/>
    </source>
</evidence>
<gene>
    <name evidence="7" type="ORF">PAI11_03900</name>
</gene>
<evidence type="ECO:0000256" key="4">
    <source>
        <dbReference type="ARBA" id="ARBA00022989"/>
    </source>
</evidence>
<dbReference type="Pfam" id="PF03706">
    <property type="entry name" value="LPG_synthase_TM"/>
    <property type="match status" value="1"/>
</dbReference>
<feature type="transmembrane region" description="Helical" evidence="6">
    <location>
        <begin position="211"/>
        <end position="230"/>
    </location>
</feature>
<dbReference type="EMBL" id="AGUD01000012">
    <property type="protein sequence ID" value="EHN12696.1"/>
    <property type="molecule type" value="Genomic_DNA"/>
</dbReference>
<dbReference type="RefSeq" id="WP_007570291.1">
    <property type="nucleotide sequence ID" value="NZ_AGUD01000012.1"/>
</dbReference>
<feature type="transmembrane region" description="Helical" evidence="6">
    <location>
        <begin position="121"/>
        <end position="141"/>
    </location>
</feature>